<dbReference type="EMBL" id="CP066167">
    <property type="protein sequence ID" value="QQD16997.1"/>
    <property type="molecule type" value="Genomic_DNA"/>
</dbReference>
<dbReference type="Proteomes" id="UP000596063">
    <property type="component" value="Chromosome"/>
</dbReference>
<evidence type="ECO:0000313" key="1">
    <source>
        <dbReference type="EMBL" id="QQD16997.1"/>
    </source>
</evidence>
<accession>A0A7T4QYI7</accession>
<protein>
    <submittedName>
        <fullName evidence="1">Uncharacterized protein</fullName>
    </submittedName>
</protein>
<dbReference type="AlphaFoldDB" id="A0A7T4QYI7"/>
<evidence type="ECO:0000313" key="2">
    <source>
        <dbReference type="Proteomes" id="UP000596063"/>
    </source>
</evidence>
<organism evidence="1 2">
    <name type="scientific">Spongiibacter nanhainus</name>
    <dbReference type="NCBI Taxonomy" id="2794344"/>
    <lineage>
        <taxon>Bacteria</taxon>
        <taxon>Pseudomonadati</taxon>
        <taxon>Pseudomonadota</taxon>
        <taxon>Gammaproteobacteria</taxon>
        <taxon>Cellvibrionales</taxon>
        <taxon>Spongiibacteraceae</taxon>
        <taxon>Spongiibacter</taxon>
    </lineage>
</organism>
<gene>
    <name evidence="1" type="ORF">I6N98_11460</name>
</gene>
<sequence length="214" mass="23775">MSSMSLSHRRRAIYTGLKPFLSDDRLQLAIRHWEAQYADQPSLALQRFVADICRDAELKTKRSTILRQLLQTMAQPEQELLADPGSSLPNNKPGPAAEADHAYSVAFGALLSAMMALLPDGQQHKQRLEFFSALRKSDMPARITESLQHWLSQPSAPLLLYDAPKSMLRKVLNQFYVVLCEAVGPVSADRILATAAKQVGAERPELGKQLDALL</sequence>
<dbReference type="KEGG" id="snan:I6N98_11460"/>
<keyword evidence="2" id="KW-1185">Reference proteome</keyword>
<proteinExistence type="predicted"/>
<reference evidence="1 2" key="1">
    <citation type="submission" date="2020-12" db="EMBL/GenBank/DDBJ databases">
        <authorList>
            <person name="Shan Y."/>
        </authorList>
    </citation>
    <scope>NUCLEOTIDE SEQUENCE [LARGE SCALE GENOMIC DNA]</scope>
    <source>
        <strain evidence="2">csc3.9</strain>
    </source>
</reference>
<name>A0A7T4QYI7_9GAMM</name>
<dbReference type="RefSeq" id="WP_198568499.1">
    <property type="nucleotide sequence ID" value="NZ_CP066167.1"/>
</dbReference>